<dbReference type="InterPro" id="IPR024079">
    <property type="entry name" value="MetalloPept_cat_dom_sf"/>
</dbReference>
<dbReference type="GO" id="GO:0004222">
    <property type="term" value="F:metalloendopeptidase activity"/>
    <property type="evidence" value="ECO:0007669"/>
    <property type="project" value="InterPro"/>
</dbReference>
<dbReference type="InParanoid" id="E4X4A5"/>
<dbReference type="InterPro" id="IPR002172">
    <property type="entry name" value="LDrepeatLR_classA_rpt"/>
</dbReference>
<dbReference type="SMART" id="SM00235">
    <property type="entry name" value="ZnMc"/>
    <property type="match status" value="1"/>
</dbReference>
<gene>
    <name evidence="8" type="ORF">GSOID_T00001225001</name>
</gene>
<dbReference type="InterPro" id="IPR016187">
    <property type="entry name" value="CTDL_fold"/>
</dbReference>
<dbReference type="InterPro" id="IPR001506">
    <property type="entry name" value="Peptidase_M12A"/>
</dbReference>
<evidence type="ECO:0000313" key="8">
    <source>
        <dbReference type="EMBL" id="CBY23894.1"/>
    </source>
</evidence>
<dbReference type="CDD" id="cd00112">
    <property type="entry name" value="LDLa"/>
    <property type="match status" value="1"/>
</dbReference>
<dbReference type="InterPro" id="IPR006026">
    <property type="entry name" value="Peptidase_Metallo"/>
</dbReference>
<name>E4X4A5_OIKDI</name>
<keyword evidence="6" id="KW-1015">Disulfide bond</keyword>
<dbReference type="Gene3D" id="3.10.100.10">
    <property type="entry name" value="Mannose-Binding Protein A, subunit A"/>
    <property type="match status" value="1"/>
</dbReference>
<reference evidence="8" key="1">
    <citation type="journal article" date="2010" name="Science">
        <title>Plasticity of animal genome architecture unmasked by rapid evolution of a pelagic tunicate.</title>
        <authorList>
            <person name="Denoeud F."/>
            <person name="Henriet S."/>
            <person name="Mungpakdee S."/>
            <person name="Aury J.M."/>
            <person name="Da Silva C."/>
            <person name="Brinkmann H."/>
            <person name="Mikhaleva J."/>
            <person name="Olsen L.C."/>
            <person name="Jubin C."/>
            <person name="Canestro C."/>
            <person name="Bouquet J.M."/>
            <person name="Danks G."/>
            <person name="Poulain J."/>
            <person name="Campsteijn C."/>
            <person name="Adamski M."/>
            <person name="Cross I."/>
            <person name="Yadetie F."/>
            <person name="Muffato M."/>
            <person name="Louis A."/>
            <person name="Butcher S."/>
            <person name="Tsagkogeorga G."/>
            <person name="Konrad A."/>
            <person name="Singh S."/>
            <person name="Jensen M.F."/>
            <person name="Cong E.H."/>
            <person name="Eikeseth-Otteraa H."/>
            <person name="Noel B."/>
            <person name="Anthouard V."/>
            <person name="Porcel B.M."/>
            <person name="Kachouri-Lafond R."/>
            <person name="Nishino A."/>
            <person name="Ugolini M."/>
            <person name="Chourrout P."/>
            <person name="Nishida H."/>
            <person name="Aasland R."/>
            <person name="Huzurbazar S."/>
            <person name="Westhof E."/>
            <person name="Delsuc F."/>
            <person name="Lehrach H."/>
            <person name="Reinhardt R."/>
            <person name="Weissenbach J."/>
            <person name="Roy S.W."/>
            <person name="Artiguenave F."/>
            <person name="Postlethwait J.H."/>
            <person name="Manak J.R."/>
            <person name="Thompson E.M."/>
            <person name="Jaillon O."/>
            <person name="Du Pasquier L."/>
            <person name="Boudinot P."/>
            <person name="Liberles D.A."/>
            <person name="Volff J.N."/>
            <person name="Philippe H."/>
            <person name="Lenhard B."/>
            <person name="Roest Crollius H."/>
            <person name="Wincker P."/>
            <person name="Chourrout D."/>
        </authorList>
    </citation>
    <scope>NUCLEOTIDE SEQUENCE [LARGE SCALE GENOMIC DNA]</scope>
</reference>
<dbReference type="Pfam" id="PF01400">
    <property type="entry name" value="Astacin"/>
    <property type="match status" value="1"/>
</dbReference>
<dbReference type="GO" id="GO:0006508">
    <property type="term" value="P:proteolysis"/>
    <property type="evidence" value="ECO:0007669"/>
    <property type="project" value="UniProtKB-KW"/>
</dbReference>
<keyword evidence="9" id="KW-1185">Reference proteome</keyword>
<dbReference type="Gene3D" id="3.40.390.10">
    <property type="entry name" value="Collagenase (Catalytic Domain)"/>
    <property type="match status" value="1"/>
</dbReference>
<dbReference type="EMBL" id="FN653024">
    <property type="protein sequence ID" value="CBY23894.1"/>
    <property type="molecule type" value="Genomic_DNA"/>
</dbReference>
<dbReference type="PANTHER" id="PTHR10127:SF780">
    <property type="entry name" value="METALLOENDOPEPTIDASE"/>
    <property type="match status" value="1"/>
</dbReference>
<keyword evidence="4" id="KW-0862">Zinc</keyword>
<evidence type="ECO:0000256" key="3">
    <source>
        <dbReference type="ARBA" id="ARBA00022801"/>
    </source>
</evidence>
<dbReference type="SUPFAM" id="SSF55486">
    <property type="entry name" value="Metalloproteases ('zincins'), catalytic domain"/>
    <property type="match status" value="1"/>
</dbReference>
<feature type="domain" description="C-type lectin" evidence="7">
    <location>
        <begin position="501"/>
        <end position="600"/>
    </location>
</feature>
<dbReference type="AlphaFoldDB" id="E4X4A5"/>
<dbReference type="PROSITE" id="PS50041">
    <property type="entry name" value="C_TYPE_LECTIN_2"/>
    <property type="match status" value="1"/>
</dbReference>
<dbReference type="SUPFAM" id="SSF56436">
    <property type="entry name" value="C-type lectin-like"/>
    <property type="match status" value="1"/>
</dbReference>
<dbReference type="PANTHER" id="PTHR10127">
    <property type="entry name" value="DISCOIDIN, CUB, EGF, LAMININ , AND ZINC METALLOPROTEASE DOMAIN CONTAINING"/>
    <property type="match status" value="1"/>
</dbReference>
<evidence type="ECO:0000256" key="2">
    <source>
        <dbReference type="ARBA" id="ARBA00022723"/>
    </source>
</evidence>
<keyword evidence="2" id="KW-0479">Metal-binding</keyword>
<keyword evidence="1" id="KW-0645">Protease</keyword>
<evidence type="ECO:0000256" key="5">
    <source>
        <dbReference type="ARBA" id="ARBA00023049"/>
    </source>
</evidence>
<evidence type="ECO:0000256" key="4">
    <source>
        <dbReference type="ARBA" id="ARBA00022833"/>
    </source>
</evidence>
<sequence>MKFSATLLGIAASKLTKWQSNHPNQVFIDPDDDIRDAHGHQGEYGDLMVAPWQVPIFVEKFGMEEDKMQIDPDAGKEEALEMTGRAVPHFAKKWNYINDEGKIRIPYFIDQTVPERYHQGIHNALDEFTRAVGCFEMYFDADLHHWHGIHVFGGEDGGCWSYVGLCRNCGSTTYAALGMRHGWQALRLPNWCAGVGGVHHEFLHALGFLHEQDRPDVYNYFKPKDGDDPMVKSEWLNTGHPFEPRSAVMYSGYTLLNGGSYRSAAMLTTTDAEQLDSFYCHDPHVPASDIPPRGQCLSGDVLGYFRPIFHYRLCDKVIDCYDGSDEDGSLAQCNQAEKTELGCCKIIHMGWGSGICTASGELHEGRDVYFCEGTHAKRLEWASRGWTAYSSETGFGLYAWANTGTSEELCIGDNGEMDEDFEWGGYQLDLWCPHAGGVDKLMPCIDHNCLDEEMCVNNDDETFSCMPRPTTTSTTTTSTTTTTVTSDGTVWFEAYDELVDYANASALCTTHALDYENSVGFPSFFKNEREYDVYRRLIGNRLEWLGYEQQNNSNSEWLNADGSEVTFTDWDLDWGNSVQPNSDNEACTITGHSDELEWHDSRKEQSIMLQRKKTVRKKRSSMKILLASRLSSEIRKNGTSTVAKLLSEENGLDWNSKKITQCGFIRTAPK</sequence>
<dbReference type="Proteomes" id="UP000001307">
    <property type="component" value="Unassembled WGS sequence"/>
</dbReference>
<keyword evidence="3" id="KW-0378">Hydrolase</keyword>
<proteinExistence type="predicted"/>
<accession>E4X4A5</accession>
<evidence type="ECO:0000256" key="1">
    <source>
        <dbReference type="ARBA" id="ARBA00022670"/>
    </source>
</evidence>
<keyword evidence="5" id="KW-0482">Metalloprotease</keyword>
<evidence type="ECO:0000259" key="7">
    <source>
        <dbReference type="PROSITE" id="PS50041"/>
    </source>
</evidence>
<dbReference type="InterPro" id="IPR016186">
    <property type="entry name" value="C-type_lectin-like/link_sf"/>
</dbReference>
<organism evidence="8">
    <name type="scientific">Oikopleura dioica</name>
    <name type="common">Tunicate</name>
    <dbReference type="NCBI Taxonomy" id="34765"/>
    <lineage>
        <taxon>Eukaryota</taxon>
        <taxon>Metazoa</taxon>
        <taxon>Chordata</taxon>
        <taxon>Tunicata</taxon>
        <taxon>Appendicularia</taxon>
        <taxon>Copelata</taxon>
        <taxon>Oikopleuridae</taxon>
        <taxon>Oikopleura</taxon>
    </lineage>
</organism>
<dbReference type="InterPro" id="IPR001304">
    <property type="entry name" value="C-type_lectin-like"/>
</dbReference>
<evidence type="ECO:0000313" key="9">
    <source>
        <dbReference type="Proteomes" id="UP000001307"/>
    </source>
</evidence>
<dbReference type="GO" id="GO:0008270">
    <property type="term" value="F:zinc ion binding"/>
    <property type="evidence" value="ECO:0007669"/>
    <property type="project" value="InterPro"/>
</dbReference>
<evidence type="ECO:0000256" key="6">
    <source>
        <dbReference type="ARBA" id="ARBA00023157"/>
    </source>
</evidence>
<dbReference type="OrthoDB" id="10531397at2759"/>
<protein>
    <recommendedName>
        <fullName evidence="7">C-type lectin domain-containing protein</fullName>
    </recommendedName>
</protein>